<organism evidence="1">
    <name type="scientific">Ophidiomyces ophidiicola</name>
    <dbReference type="NCBI Taxonomy" id="1387563"/>
    <lineage>
        <taxon>Eukaryota</taxon>
        <taxon>Fungi</taxon>
        <taxon>Dikarya</taxon>
        <taxon>Ascomycota</taxon>
        <taxon>Pezizomycotina</taxon>
        <taxon>Eurotiomycetes</taxon>
        <taxon>Eurotiomycetidae</taxon>
        <taxon>Onygenales</taxon>
        <taxon>Onygenaceae</taxon>
        <taxon>Ophidiomyces</taxon>
    </lineage>
</organism>
<evidence type="ECO:0000313" key="1">
    <source>
        <dbReference type="EMBL" id="KAI2386933.1"/>
    </source>
</evidence>
<gene>
    <name evidence="1" type="ORF">LOY88_003314</name>
</gene>
<accession>A0ACB8UXJ4</accession>
<name>A0ACB8UXJ4_9EURO</name>
<sequence>MEQWRERGFVPDSDEEEEFELLESKQPTQTIEGPVTTCASVPPDDGKHADDDDDGLRGAPEEPQIDRLVAVLIQPHRQPRQCGPQEIGDLEDDPLQANVSLCSRSNKATNTPSIPQPHAGVLSLEDPSSSPDELQFEEHISPHVPATPTRKSPTTPTGLHLDSPDSSPLTSPPSTICSPFSPRIGDPPRSQNAHTPDLPNANAENIIFEDISGNDIVPDFAQHGRALRQRNAIQLHPYLLENAQYQRLLKARGLQPVRVHTNDHAPQKESDGSQIQSYQDENVPPSSSPNVSFECPPSSPGMTGQIQSIASLSPPPVNPSCLIVNRHSGRKYTSKVIRTFDTHRNLLRNKRRKILDESTEGSSNLTGTPDNKANTAAKPNIRSINESDSANIFDIPLSPPPSGSLSSAHSNNEQQNTAQSRLPRDITPIAIVTPVTDPRPRAKTIQELLAEFLSEPESDDSSEIHELPVNIGSSPEAPESRYSPELRRMKRKIKGVLPASWLRLDLQDHEKRAKETSKKTAASSHREKENAKGVARKIERGRTSKSDDNPNAFLISDESSSDVELVHAFRSSHETATKKPNAIELLMMGQDQDDDIPEDNRIDYMFPPKPRRRGGIGGRATVGPRKRRKENDNAAIRTMRRSSQATIRSPNITNTRPRTQHRPPQVARLSILDLPAFETGGPIMPPQFLRVAARRARKRRDNARQSPNRKYFRLDNKNDTVDVNETLRQWRAGTIPQNTPSRAPQSTSRQAIANSKITGYSTPIELCDNSREKALVGEPAETDVDLTSNHNNITSLNSKRPSKPRFNQSRLARHGFVVSSFKRHVPRSAEVNDSRETPSKKQAPGLFQKTLSALNADYRRVRKGNRFPLERIISLKQNAEHKSIGPIVPPGISGTVSQRLPTSNNPVKKVRKPKKRIPRHIDADAVEYRQPPQHDFEPVQALSVWSEETNELHSLKGLRTAQSYTIDFDTFPLQIGTYFHESTFVGSGKFSRSLNIHIRDLDVDCGHSLIVYDNHTYRWGPWNDTIYSELELLLEKVFLGPTGFDTSSTSACSQATHILESIVLFINQNLSFSDPVDRKLFVDRCLSLLVEGSRLDIFATQCADDILYRLRVGMYSLVLANQVHQVASHQLIAQMKLSEVYRVIQDISSQIFQIVLSVPGISCVRRFLEDNKRLENRETGIRGQYPFMEAYLVAMHITRGQNLPGKTLTDNSLTKAFLASFTINESAVDIRNFEQAWHSLFSILPLQELNDLGIFCVGLRFKDYHDNWSVVTRLISRILGVFKESHAIQSPHFTRYIKALFHRCFHLIKGWGWRSCKPILEILFDLFAGNQFHNLHHETVYGSPKFLDDLDRPVVFEVNESRDTCFQIFLKIAGFGLRSMATIQEKKQLRNIAWRLLPNHGRVYPKEQPLRQEDLNALRNHHDLLCTLYWAVPDDCRPRLETIRHLVHPMTSHKEACSINLQSWSRLVRFKLSTNECDSGLVEFASWHTDYTVEMLKQHALARTELENANTPASVFDQRSIENAIGKNQRQIESLINGALGGVIGALEAARTLSQGKILIEQLPLEKLFSLFDPSVKRLNSVVCQILDLLSAYGAIETRQAEKSRTVVDTSEDSQDYGDWTGFDEICSQQAKAVDPAISYVNTDIRPTLSRFISRIFGEELIPDDSLLVKTIHTWIDVARLLVRYQITQWSSYLSPYNGDSWASLRITDQTRRFMPYFLATLIQSGPGAFTECRNQILNYWIESLAERGSMLKFQHILSTAILNEDVEDPLLKNLPFSAGRVDGKYQISLEEFCQRRVSLISCLLSNMREHLTELEEGNDVDMNMSGQYCEMIQTLMATMRRNYEELGSPNGPLHGAYVDFVHKVVEFLQEHSQGICQIDEFFLDPSTFPLPASDPTYVVAKMRSYGVRLSVAKIAKQLVMFVQNVSERAAVDGHQMYLVDQLFKAMDHKYSDKDYRQPCLRSFFLQCVLPVYVESAFSSPVGWILVRPLLQATTRVFMDILLDVNTANDQYVSLIEGSLMTYFNSVSHAFRLLTDHPGLLEEPPVLLALISLLETIIASLAAIDFFYRISERAAPLLYYVEYFKQFLFFAVTSLLDPSAAREPCFVDVAPATVTDTPTFFPGVREFATKQLQTWLKNDWSLHNGQYFVRRGTQNKRVDVDPSCLTGDLAKTQFMATVEVFFGAIDRLWTFSSTAL</sequence>
<reference evidence="1" key="1">
    <citation type="journal article" date="2022" name="bioRxiv">
        <title>Population genetic analysis of Ophidiomyces ophidiicola, the causative agent of snake fungal disease, indicates recent introductions to the USA.</title>
        <authorList>
            <person name="Ladner J.T."/>
            <person name="Palmer J.M."/>
            <person name="Ettinger C.L."/>
            <person name="Stajich J.E."/>
            <person name="Farrell T.M."/>
            <person name="Glorioso B.M."/>
            <person name="Lawson B."/>
            <person name="Price S.J."/>
            <person name="Stengle A.G."/>
            <person name="Grear D.A."/>
            <person name="Lorch J.M."/>
        </authorList>
    </citation>
    <scope>NUCLEOTIDE SEQUENCE</scope>
    <source>
        <strain evidence="1">NWHC 24266-5</strain>
    </source>
</reference>
<dbReference type="EMBL" id="JALBCA010000043">
    <property type="protein sequence ID" value="KAI2386933.1"/>
    <property type="molecule type" value="Genomic_DNA"/>
</dbReference>
<protein>
    <submittedName>
        <fullName evidence="1">Uncharacterized protein</fullName>
    </submittedName>
</protein>
<proteinExistence type="predicted"/>
<comment type="caution">
    <text evidence="1">The sequence shown here is derived from an EMBL/GenBank/DDBJ whole genome shotgun (WGS) entry which is preliminary data.</text>
</comment>